<proteinExistence type="predicted"/>
<organism evidence="1">
    <name type="scientific">Rhizophora mucronata</name>
    <name type="common">Asiatic mangrove</name>
    <dbReference type="NCBI Taxonomy" id="61149"/>
    <lineage>
        <taxon>Eukaryota</taxon>
        <taxon>Viridiplantae</taxon>
        <taxon>Streptophyta</taxon>
        <taxon>Embryophyta</taxon>
        <taxon>Tracheophyta</taxon>
        <taxon>Spermatophyta</taxon>
        <taxon>Magnoliopsida</taxon>
        <taxon>eudicotyledons</taxon>
        <taxon>Gunneridae</taxon>
        <taxon>Pentapetalae</taxon>
        <taxon>rosids</taxon>
        <taxon>fabids</taxon>
        <taxon>Malpighiales</taxon>
        <taxon>Rhizophoraceae</taxon>
        <taxon>Rhizophora</taxon>
    </lineage>
</organism>
<name>A0A2P2IK46_RHIMU</name>
<dbReference type="EMBL" id="GGEC01001095">
    <property type="protein sequence ID" value="MBW81578.1"/>
    <property type="molecule type" value="Transcribed_RNA"/>
</dbReference>
<sequence length="25" mass="2846">MLVCHHIFVDGKSITQSNLCTWSIL</sequence>
<accession>A0A2P2IK46</accession>
<dbReference type="AlphaFoldDB" id="A0A2P2IK46"/>
<reference evidence="1" key="1">
    <citation type="submission" date="2018-02" db="EMBL/GenBank/DDBJ databases">
        <title>Rhizophora mucronata_Transcriptome.</title>
        <authorList>
            <person name="Meera S.P."/>
            <person name="Sreeshan A."/>
            <person name="Augustine A."/>
        </authorList>
    </citation>
    <scope>NUCLEOTIDE SEQUENCE</scope>
    <source>
        <tissue evidence="1">Leaf</tissue>
    </source>
</reference>
<evidence type="ECO:0000313" key="1">
    <source>
        <dbReference type="EMBL" id="MBW81578.1"/>
    </source>
</evidence>
<protein>
    <submittedName>
        <fullName evidence="1">Uncharacterized protein</fullName>
    </submittedName>
</protein>